<comment type="caution">
    <text evidence="3">The sequence shown here is derived from an EMBL/GenBank/DDBJ whole genome shotgun (WGS) entry which is preliminary data.</text>
</comment>
<gene>
    <name evidence="3" type="ORF">Dsi01nite_100860</name>
</gene>
<reference evidence="3" key="1">
    <citation type="submission" date="2021-01" db="EMBL/GenBank/DDBJ databases">
        <title>Whole genome shotgun sequence of Dactylosporangium siamense NBRC 106093.</title>
        <authorList>
            <person name="Komaki H."/>
            <person name="Tamura T."/>
        </authorList>
    </citation>
    <scope>NUCLEOTIDE SEQUENCE</scope>
    <source>
        <strain evidence="3">NBRC 106093</strain>
    </source>
</reference>
<evidence type="ECO:0008006" key="5">
    <source>
        <dbReference type="Google" id="ProtNLM"/>
    </source>
</evidence>
<dbReference type="Proteomes" id="UP000660611">
    <property type="component" value="Unassembled WGS sequence"/>
</dbReference>
<evidence type="ECO:0000256" key="2">
    <source>
        <dbReference type="SAM" id="Phobius"/>
    </source>
</evidence>
<organism evidence="3 4">
    <name type="scientific">Dactylosporangium siamense</name>
    <dbReference type="NCBI Taxonomy" id="685454"/>
    <lineage>
        <taxon>Bacteria</taxon>
        <taxon>Bacillati</taxon>
        <taxon>Actinomycetota</taxon>
        <taxon>Actinomycetes</taxon>
        <taxon>Micromonosporales</taxon>
        <taxon>Micromonosporaceae</taxon>
        <taxon>Dactylosporangium</taxon>
    </lineage>
</organism>
<keyword evidence="4" id="KW-1185">Reference proteome</keyword>
<name>A0A919UHY9_9ACTN</name>
<evidence type="ECO:0000313" key="4">
    <source>
        <dbReference type="Proteomes" id="UP000660611"/>
    </source>
</evidence>
<evidence type="ECO:0000256" key="1">
    <source>
        <dbReference type="SAM" id="MobiDB-lite"/>
    </source>
</evidence>
<proteinExistence type="predicted"/>
<evidence type="ECO:0000313" key="3">
    <source>
        <dbReference type="EMBL" id="GIG52045.1"/>
    </source>
</evidence>
<keyword evidence="2" id="KW-1133">Transmembrane helix</keyword>
<accession>A0A919UHY9</accession>
<feature type="transmembrane region" description="Helical" evidence="2">
    <location>
        <begin position="47"/>
        <end position="70"/>
    </location>
</feature>
<keyword evidence="2" id="KW-0812">Transmembrane</keyword>
<dbReference type="EMBL" id="BONQ01000168">
    <property type="protein sequence ID" value="GIG52045.1"/>
    <property type="molecule type" value="Genomic_DNA"/>
</dbReference>
<protein>
    <recommendedName>
        <fullName evidence="5">Zinc ribbon domain-containing protein</fullName>
    </recommendedName>
</protein>
<feature type="region of interest" description="Disordered" evidence="1">
    <location>
        <begin position="87"/>
        <end position="120"/>
    </location>
</feature>
<sequence>MSWLGVALYRVRMRCPRCGATGVDAQGLCLRCGLRIGAPPPVQRNPLLIPGIAFAVVAVLMIAAVIVYAATSGDGSDDTVAAPTAAPVTTAGTPETTVGPSVGPSPSDSTSPGASPSPSGDPCIVGVWLEERHDEDLTTPDGTVVTVHGGGTFQRYSYDGVAFFDYDNGLRLAGTKGSSRYEFLFTGFISYTYRVENGEIIYSNPRAQGTELLYNDNGHVYTRNLSARNLPPRKLNCGNVAMNLTSAGLNIDLKRTSARQ</sequence>
<dbReference type="AlphaFoldDB" id="A0A919UHY9"/>
<keyword evidence="2" id="KW-0472">Membrane</keyword>